<evidence type="ECO:0000313" key="2">
    <source>
        <dbReference type="Proteomes" id="UP000494261"/>
    </source>
</evidence>
<dbReference type="Proteomes" id="UP000494261">
    <property type="component" value="Unassembled WGS sequence"/>
</dbReference>
<sequence length="131" mass="15061">MFAQDHETDALLREATQWSDAKDWDRAIACLRQANARMKVSPVSYPVQTWLRLPLYLQKAERFDEAMIEFTKLADETGGRIARAFPHQSKAKQQVFAKQELAVIQDKIHLAKEREAKLQAKNKKPALSKPD</sequence>
<proteinExistence type="predicted"/>
<protein>
    <recommendedName>
        <fullName evidence="3">Tetratricopeptide repeat protein</fullName>
    </recommendedName>
</protein>
<dbReference type="SUPFAM" id="SSF48452">
    <property type="entry name" value="TPR-like"/>
    <property type="match status" value="1"/>
</dbReference>
<gene>
    <name evidence="1" type="ORF">BLA13014_07363</name>
</gene>
<name>A0A6P2SPG3_9BURK</name>
<dbReference type="AlphaFoldDB" id="A0A6P2SPG3"/>
<dbReference type="EMBL" id="CABVQC010000082">
    <property type="protein sequence ID" value="VWC46995.1"/>
    <property type="molecule type" value="Genomic_DNA"/>
</dbReference>
<evidence type="ECO:0000313" key="1">
    <source>
        <dbReference type="EMBL" id="VWC46995.1"/>
    </source>
</evidence>
<reference evidence="1 2" key="1">
    <citation type="submission" date="2019-09" db="EMBL/GenBank/DDBJ databases">
        <authorList>
            <person name="Depoorter E."/>
        </authorList>
    </citation>
    <scope>NUCLEOTIDE SEQUENCE [LARGE SCALE GENOMIC DNA]</scope>
    <source>
        <strain evidence="1">LMG 13014</strain>
    </source>
</reference>
<accession>A0A6P2SPG3</accession>
<organism evidence="1 2">
    <name type="scientific">Burkholderia aenigmatica</name>
    <dbReference type="NCBI Taxonomy" id="2015348"/>
    <lineage>
        <taxon>Bacteria</taxon>
        <taxon>Pseudomonadati</taxon>
        <taxon>Pseudomonadota</taxon>
        <taxon>Betaproteobacteria</taxon>
        <taxon>Burkholderiales</taxon>
        <taxon>Burkholderiaceae</taxon>
        <taxon>Burkholderia</taxon>
        <taxon>Burkholderia cepacia complex</taxon>
    </lineage>
</organism>
<evidence type="ECO:0008006" key="3">
    <source>
        <dbReference type="Google" id="ProtNLM"/>
    </source>
</evidence>
<dbReference type="InterPro" id="IPR011990">
    <property type="entry name" value="TPR-like_helical_dom_sf"/>
</dbReference>
<dbReference type="RefSeq" id="WP_175026105.1">
    <property type="nucleotide sequence ID" value="NZ_CABVQC010000082.1"/>
</dbReference>